<name>A0AAV7N3W9_PLEWA</name>
<keyword evidence="3" id="KW-1185">Reference proteome</keyword>
<dbReference type="Proteomes" id="UP001066276">
    <property type="component" value="Chromosome 9"/>
</dbReference>
<evidence type="ECO:0000313" key="3">
    <source>
        <dbReference type="Proteomes" id="UP001066276"/>
    </source>
</evidence>
<gene>
    <name evidence="2" type="ORF">NDU88_007601</name>
</gene>
<proteinExistence type="predicted"/>
<dbReference type="AlphaFoldDB" id="A0AAV7N3W9"/>
<sequence>MVARDTVPENARAPRDRALPGSRRPINNSDGARSRWLLGTPFQRMRAHREIELFRGRDVRLITLRVPEADGCSGHRSRG</sequence>
<reference evidence="2" key="1">
    <citation type="journal article" date="2022" name="bioRxiv">
        <title>Sequencing and chromosome-scale assembly of the giantPleurodeles waltlgenome.</title>
        <authorList>
            <person name="Brown T."/>
            <person name="Elewa A."/>
            <person name="Iarovenko S."/>
            <person name="Subramanian E."/>
            <person name="Araus A.J."/>
            <person name="Petzold A."/>
            <person name="Susuki M."/>
            <person name="Suzuki K.-i.T."/>
            <person name="Hayashi T."/>
            <person name="Toyoda A."/>
            <person name="Oliveira C."/>
            <person name="Osipova E."/>
            <person name="Leigh N.D."/>
            <person name="Simon A."/>
            <person name="Yun M.H."/>
        </authorList>
    </citation>
    <scope>NUCLEOTIDE SEQUENCE</scope>
    <source>
        <strain evidence="2">20211129_DDA</strain>
        <tissue evidence="2">Liver</tissue>
    </source>
</reference>
<comment type="caution">
    <text evidence="2">The sequence shown here is derived from an EMBL/GenBank/DDBJ whole genome shotgun (WGS) entry which is preliminary data.</text>
</comment>
<evidence type="ECO:0000313" key="2">
    <source>
        <dbReference type="EMBL" id="KAJ1110246.1"/>
    </source>
</evidence>
<feature type="region of interest" description="Disordered" evidence="1">
    <location>
        <begin position="1"/>
        <end position="33"/>
    </location>
</feature>
<organism evidence="2 3">
    <name type="scientific">Pleurodeles waltl</name>
    <name type="common">Iberian ribbed newt</name>
    <dbReference type="NCBI Taxonomy" id="8319"/>
    <lineage>
        <taxon>Eukaryota</taxon>
        <taxon>Metazoa</taxon>
        <taxon>Chordata</taxon>
        <taxon>Craniata</taxon>
        <taxon>Vertebrata</taxon>
        <taxon>Euteleostomi</taxon>
        <taxon>Amphibia</taxon>
        <taxon>Batrachia</taxon>
        <taxon>Caudata</taxon>
        <taxon>Salamandroidea</taxon>
        <taxon>Salamandridae</taxon>
        <taxon>Pleurodelinae</taxon>
        <taxon>Pleurodeles</taxon>
    </lineage>
</organism>
<protein>
    <submittedName>
        <fullName evidence="2">Uncharacterized protein</fullName>
    </submittedName>
</protein>
<dbReference type="EMBL" id="JANPWB010000013">
    <property type="protein sequence ID" value="KAJ1110246.1"/>
    <property type="molecule type" value="Genomic_DNA"/>
</dbReference>
<accession>A0AAV7N3W9</accession>
<evidence type="ECO:0000256" key="1">
    <source>
        <dbReference type="SAM" id="MobiDB-lite"/>
    </source>
</evidence>